<keyword evidence="8" id="KW-1185">Reference proteome</keyword>
<evidence type="ECO:0000313" key="7">
    <source>
        <dbReference type="EMBL" id="CAE7627409.1"/>
    </source>
</evidence>
<evidence type="ECO:0000256" key="3">
    <source>
        <dbReference type="ARBA" id="ARBA00022964"/>
    </source>
</evidence>
<dbReference type="PANTHER" id="PTHR10869:SF246">
    <property type="entry name" value="TRANSMEMBRANE PROLYL 4-HYDROXYLASE"/>
    <property type="match status" value="1"/>
</dbReference>
<evidence type="ECO:0000313" key="8">
    <source>
        <dbReference type="Proteomes" id="UP000649617"/>
    </source>
</evidence>
<comment type="caution">
    <text evidence="7">The sequence shown here is derived from an EMBL/GenBank/DDBJ whole genome shotgun (WGS) entry which is preliminary data.</text>
</comment>
<accession>A0A812V9E7</accession>
<keyword evidence="5" id="KW-0408">Iron</keyword>
<evidence type="ECO:0000256" key="4">
    <source>
        <dbReference type="ARBA" id="ARBA00023002"/>
    </source>
</evidence>
<dbReference type="OrthoDB" id="435854at2759"/>
<dbReference type="EMBL" id="CAJNIZ010042590">
    <property type="protein sequence ID" value="CAE7627409.1"/>
    <property type="molecule type" value="Genomic_DNA"/>
</dbReference>
<evidence type="ECO:0000256" key="1">
    <source>
        <dbReference type="ARBA" id="ARBA00001961"/>
    </source>
</evidence>
<dbReference type="Proteomes" id="UP000649617">
    <property type="component" value="Unassembled WGS sequence"/>
</dbReference>
<feature type="domain" description="Prolyl 4-hydroxylase alpha subunit" evidence="6">
    <location>
        <begin position="107"/>
        <end position="293"/>
    </location>
</feature>
<name>A0A812V9E7_SYMPI</name>
<organism evidence="7 8">
    <name type="scientific">Symbiodinium pilosum</name>
    <name type="common">Dinoflagellate</name>
    <dbReference type="NCBI Taxonomy" id="2952"/>
    <lineage>
        <taxon>Eukaryota</taxon>
        <taxon>Sar</taxon>
        <taxon>Alveolata</taxon>
        <taxon>Dinophyceae</taxon>
        <taxon>Suessiales</taxon>
        <taxon>Symbiodiniaceae</taxon>
        <taxon>Symbiodinium</taxon>
    </lineage>
</organism>
<dbReference type="GO" id="GO:0004656">
    <property type="term" value="F:procollagen-proline 4-dioxygenase activity"/>
    <property type="evidence" value="ECO:0007669"/>
    <property type="project" value="TreeGrafter"/>
</dbReference>
<dbReference type="GO" id="GO:0031418">
    <property type="term" value="F:L-ascorbic acid binding"/>
    <property type="evidence" value="ECO:0007669"/>
    <property type="project" value="InterPro"/>
</dbReference>
<dbReference type="AlphaFoldDB" id="A0A812V9E7"/>
<protein>
    <recommendedName>
        <fullName evidence="6">Prolyl 4-hydroxylase alpha subunit domain-containing protein</fullName>
    </recommendedName>
</protein>
<keyword evidence="3" id="KW-0223">Dioxygenase</keyword>
<dbReference type="Pfam" id="PF13640">
    <property type="entry name" value="2OG-FeII_Oxy_3"/>
    <property type="match status" value="1"/>
</dbReference>
<proteinExistence type="predicted"/>
<dbReference type="SMART" id="SM00702">
    <property type="entry name" value="P4Hc"/>
    <property type="match status" value="1"/>
</dbReference>
<evidence type="ECO:0000259" key="6">
    <source>
        <dbReference type="SMART" id="SM00702"/>
    </source>
</evidence>
<keyword evidence="2" id="KW-0479">Metal-binding</keyword>
<keyword evidence="4" id="KW-0560">Oxidoreductase</keyword>
<dbReference type="GO" id="GO:0005506">
    <property type="term" value="F:iron ion binding"/>
    <property type="evidence" value="ECO:0007669"/>
    <property type="project" value="InterPro"/>
</dbReference>
<dbReference type="Gene3D" id="2.60.120.620">
    <property type="entry name" value="q2cbj1_9rhob like domain"/>
    <property type="match status" value="1"/>
</dbReference>
<comment type="cofactor">
    <cofactor evidence="1">
        <name>L-ascorbate</name>
        <dbReference type="ChEBI" id="CHEBI:38290"/>
    </cofactor>
</comment>
<dbReference type="GO" id="GO:0005783">
    <property type="term" value="C:endoplasmic reticulum"/>
    <property type="evidence" value="ECO:0007669"/>
    <property type="project" value="TreeGrafter"/>
</dbReference>
<dbReference type="PANTHER" id="PTHR10869">
    <property type="entry name" value="PROLYL 4-HYDROXYLASE ALPHA SUBUNIT"/>
    <property type="match status" value="1"/>
</dbReference>
<evidence type="ECO:0000256" key="2">
    <source>
        <dbReference type="ARBA" id="ARBA00022723"/>
    </source>
</evidence>
<dbReference type="InterPro" id="IPR044862">
    <property type="entry name" value="Pro_4_hyd_alph_FE2OG_OXY"/>
</dbReference>
<dbReference type="InterPro" id="IPR006620">
    <property type="entry name" value="Pro_4_hyd_alph"/>
</dbReference>
<reference evidence="7" key="1">
    <citation type="submission" date="2021-02" db="EMBL/GenBank/DDBJ databases">
        <authorList>
            <person name="Dougan E. K."/>
            <person name="Rhodes N."/>
            <person name="Thang M."/>
            <person name="Chan C."/>
        </authorList>
    </citation>
    <scope>NUCLEOTIDE SEQUENCE</scope>
</reference>
<gene>
    <name evidence="7" type="ORF">SPIL2461_LOCUS16430</name>
</gene>
<sequence length="316" mass="34468">MAALDYHDDPRMIASSERKMAIVADLEHPIPPTSRLAAGLLQLRPTPPAPAAVFKPVGIKLPKPMSPRSKESVMQCIRVSYVSHVRRIVGGLGREIFSDGITTVLPGRAWVVPLLLSSDECSDVVRMGEEFGIEPPSGVGGVTGLRTSKRTANYCNPELAERVAKRLPEALLGAVEETKPYTCVRGIHPNWRIARYDAGDFFSAHYDQADSLTVQAGEGKERYDSSHTLLILLSQRGELRGGNTRLWPSGSYDDTAIDVELPQGYALVFEHRLLHAGLAIQSGTKHIAQVGILRGAPHRVSGPPSIFRFGPGLTYY</sequence>
<evidence type="ECO:0000256" key="5">
    <source>
        <dbReference type="ARBA" id="ARBA00023004"/>
    </source>
</evidence>
<dbReference type="InterPro" id="IPR045054">
    <property type="entry name" value="P4HA-like"/>
</dbReference>